<dbReference type="Proteomes" id="UP001597034">
    <property type="component" value="Unassembled WGS sequence"/>
</dbReference>
<feature type="compositionally biased region" description="Acidic residues" evidence="1">
    <location>
        <begin position="228"/>
        <end position="237"/>
    </location>
</feature>
<dbReference type="RefSeq" id="WP_256401701.1">
    <property type="nucleotide sequence ID" value="NZ_JANHJR010000004.1"/>
</dbReference>
<dbReference type="Pfam" id="PF05138">
    <property type="entry name" value="PaaA_PaaC"/>
    <property type="match status" value="1"/>
</dbReference>
<dbReference type="EMBL" id="JBHUDO010000004">
    <property type="protein sequence ID" value="MFD1647821.1"/>
    <property type="molecule type" value="Genomic_DNA"/>
</dbReference>
<feature type="compositionally biased region" description="Basic and acidic residues" evidence="1">
    <location>
        <begin position="258"/>
        <end position="268"/>
    </location>
</feature>
<dbReference type="InterPro" id="IPR012347">
    <property type="entry name" value="Ferritin-like"/>
</dbReference>
<reference evidence="2 3" key="1">
    <citation type="journal article" date="2019" name="Int. J. Syst. Evol. Microbiol.">
        <title>The Global Catalogue of Microorganisms (GCM) 10K type strain sequencing project: providing services to taxonomists for standard genome sequencing and annotation.</title>
        <authorList>
            <consortium name="The Broad Institute Genomics Platform"/>
            <consortium name="The Broad Institute Genome Sequencing Center for Infectious Disease"/>
            <person name="Wu L."/>
            <person name="Ma J."/>
        </authorList>
    </citation>
    <scope>NUCLEOTIDE SEQUENCE [LARGE SCALE GENOMIC DNA]</scope>
    <source>
        <strain evidence="2 3">CGMCC 1.10390</strain>
    </source>
</reference>
<keyword evidence="3" id="KW-1185">Reference proteome</keyword>
<dbReference type="AlphaFoldDB" id="A0ABD6DSL5"/>
<accession>A0ABD6DSL5</accession>
<dbReference type="PANTHER" id="PTHR30458:SF0">
    <property type="entry name" value="1,2-PHENYLACETYL-COA EPOXIDASE, SUBUNIT C"/>
    <property type="match status" value="1"/>
</dbReference>
<evidence type="ECO:0000256" key="1">
    <source>
        <dbReference type="SAM" id="MobiDB-lite"/>
    </source>
</evidence>
<feature type="region of interest" description="Disordered" evidence="1">
    <location>
        <begin position="224"/>
        <end position="268"/>
    </location>
</feature>
<dbReference type="Gene3D" id="1.20.1260.10">
    <property type="match status" value="1"/>
</dbReference>
<dbReference type="InterPro" id="IPR009078">
    <property type="entry name" value="Ferritin-like_SF"/>
</dbReference>
<dbReference type="InterPro" id="IPR052703">
    <property type="entry name" value="Aromatic_CoA_ox/epox"/>
</dbReference>
<evidence type="ECO:0000313" key="2">
    <source>
        <dbReference type="EMBL" id="MFD1647821.1"/>
    </source>
</evidence>
<dbReference type="InterPro" id="IPR007814">
    <property type="entry name" value="PaaA_PaaC"/>
</dbReference>
<sequence>MSAELTSEGRRAAYDLALVLADTKFITAHRYSEWGMLGAPDIEEDIALSSVIQDELGHARSAYRAVTKIGADVEGGADDVDDLLYERDADEWRSATVLDEKLANWADIVGSLAFLDFATVLVFENVRDGSFDALQGMAGKVLQEESQHVQHGQAWLGVYADPDQDEFEQRDMQAAIDRFVPGVASWLGTGGSELVEAGVFTRTNDEMREEFLSEVQTLVEANGYEMPDVPDDWDDWDASTRRNAPPDPDSFTETVDEATGREHRYLAG</sequence>
<proteinExistence type="predicted"/>
<gene>
    <name evidence="2" type="ORF">ACFSBL_19180</name>
</gene>
<protein>
    <submittedName>
        <fullName evidence="2">Phenylacetic acid catabolic protein</fullName>
    </submittedName>
</protein>
<organism evidence="2 3">
    <name type="scientific">Haloarchaeobius litoreus</name>
    <dbReference type="NCBI Taxonomy" id="755306"/>
    <lineage>
        <taxon>Archaea</taxon>
        <taxon>Methanobacteriati</taxon>
        <taxon>Methanobacteriota</taxon>
        <taxon>Stenosarchaea group</taxon>
        <taxon>Halobacteria</taxon>
        <taxon>Halobacteriales</taxon>
        <taxon>Halorubellaceae</taxon>
        <taxon>Haloarchaeobius</taxon>
    </lineage>
</organism>
<dbReference type="PANTHER" id="PTHR30458">
    <property type="entry name" value="PHENYLACETIC ACID DEGRADATION PROTEIN PAA"/>
    <property type="match status" value="1"/>
</dbReference>
<name>A0ABD6DSL5_9EURY</name>
<dbReference type="SUPFAM" id="SSF47240">
    <property type="entry name" value="Ferritin-like"/>
    <property type="match status" value="1"/>
</dbReference>
<comment type="caution">
    <text evidence="2">The sequence shown here is derived from an EMBL/GenBank/DDBJ whole genome shotgun (WGS) entry which is preliminary data.</text>
</comment>
<evidence type="ECO:0000313" key="3">
    <source>
        <dbReference type="Proteomes" id="UP001597034"/>
    </source>
</evidence>